<dbReference type="SUPFAM" id="SSF51206">
    <property type="entry name" value="cAMP-binding domain-like"/>
    <property type="match status" value="2"/>
</dbReference>
<evidence type="ECO:0000256" key="2">
    <source>
        <dbReference type="PROSITE-ProRule" id="PRU00168"/>
    </source>
</evidence>
<evidence type="ECO:0000256" key="3">
    <source>
        <dbReference type="SAM" id="MobiDB-lite"/>
    </source>
</evidence>
<dbReference type="AlphaFoldDB" id="A0A1W0WIQ5"/>
<dbReference type="GO" id="GO:0007265">
    <property type="term" value="P:Ras protein signal transduction"/>
    <property type="evidence" value="ECO:0007669"/>
    <property type="project" value="TreeGrafter"/>
</dbReference>
<dbReference type="EMBL" id="MTYJ01000094">
    <property type="protein sequence ID" value="OQV15104.1"/>
    <property type="molecule type" value="Genomic_DNA"/>
</dbReference>
<dbReference type="Gene3D" id="1.10.840.10">
    <property type="entry name" value="Ras guanine-nucleotide exchange factors catalytic domain"/>
    <property type="match status" value="1"/>
</dbReference>
<organism evidence="7 8">
    <name type="scientific">Hypsibius exemplaris</name>
    <name type="common">Freshwater tardigrade</name>
    <dbReference type="NCBI Taxonomy" id="2072580"/>
    <lineage>
        <taxon>Eukaryota</taxon>
        <taxon>Metazoa</taxon>
        <taxon>Ecdysozoa</taxon>
        <taxon>Tardigrada</taxon>
        <taxon>Eutardigrada</taxon>
        <taxon>Parachela</taxon>
        <taxon>Hypsibioidea</taxon>
        <taxon>Hypsibiidae</taxon>
        <taxon>Hypsibius</taxon>
    </lineage>
</organism>
<accession>A0A1W0WIQ5</accession>
<dbReference type="GO" id="GO:0005886">
    <property type="term" value="C:plasma membrane"/>
    <property type="evidence" value="ECO:0007669"/>
    <property type="project" value="TreeGrafter"/>
</dbReference>
<dbReference type="Gene3D" id="3.10.20.90">
    <property type="entry name" value="Phosphatidylinositol 3-kinase Catalytic Subunit, Chain A, domain 1"/>
    <property type="match status" value="1"/>
</dbReference>
<dbReference type="GO" id="GO:0005085">
    <property type="term" value="F:guanyl-nucleotide exchange factor activity"/>
    <property type="evidence" value="ECO:0007669"/>
    <property type="project" value="UniProtKB-KW"/>
</dbReference>
<evidence type="ECO:0000259" key="6">
    <source>
        <dbReference type="PROSITE" id="PS50212"/>
    </source>
</evidence>
<dbReference type="InterPro" id="IPR008937">
    <property type="entry name" value="Ras-like_GEF"/>
</dbReference>
<dbReference type="InterPro" id="IPR036964">
    <property type="entry name" value="RASGEF_cat_dom_sf"/>
</dbReference>
<dbReference type="Proteomes" id="UP000192578">
    <property type="component" value="Unassembled WGS sequence"/>
</dbReference>
<dbReference type="Gene3D" id="1.10.8.1240">
    <property type="match status" value="1"/>
</dbReference>
<dbReference type="PANTHER" id="PTHR23113">
    <property type="entry name" value="GUANINE NUCLEOTIDE EXCHANGE FACTOR"/>
    <property type="match status" value="1"/>
</dbReference>
<dbReference type="PROSITE" id="PS50009">
    <property type="entry name" value="RASGEF_CAT"/>
    <property type="match status" value="1"/>
</dbReference>
<feature type="domain" description="N-terminal Ras-GEF" evidence="6">
    <location>
        <begin position="558"/>
        <end position="691"/>
    </location>
</feature>
<feature type="region of interest" description="Disordered" evidence="3">
    <location>
        <begin position="201"/>
        <end position="255"/>
    </location>
</feature>
<reference evidence="8" key="1">
    <citation type="submission" date="2017-01" db="EMBL/GenBank/DDBJ databases">
        <title>Comparative genomics of anhydrobiosis in the tardigrade Hypsibius dujardini.</title>
        <authorList>
            <person name="Yoshida Y."/>
            <person name="Koutsovoulos G."/>
            <person name="Laetsch D."/>
            <person name="Stevens L."/>
            <person name="Kumar S."/>
            <person name="Horikawa D."/>
            <person name="Ishino K."/>
            <person name="Komine S."/>
            <person name="Tomita M."/>
            <person name="Blaxter M."/>
            <person name="Arakawa K."/>
        </authorList>
    </citation>
    <scope>NUCLEOTIDE SEQUENCE [LARGE SCALE GENOMIC DNA]</scope>
    <source>
        <strain evidence="8">Z151</strain>
    </source>
</reference>
<evidence type="ECO:0000259" key="5">
    <source>
        <dbReference type="PROSITE" id="PS50042"/>
    </source>
</evidence>
<dbReference type="PROSITE" id="PS50212">
    <property type="entry name" value="RASGEF_NTER"/>
    <property type="match status" value="1"/>
</dbReference>
<feature type="domain" description="Cyclic nucleotide-binding" evidence="5">
    <location>
        <begin position="418"/>
        <end position="518"/>
    </location>
</feature>
<dbReference type="OrthoDB" id="21144at2759"/>
<evidence type="ECO:0000313" key="7">
    <source>
        <dbReference type="EMBL" id="OQV15104.1"/>
    </source>
</evidence>
<evidence type="ECO:0000256" key="1">
    <source>
        <dbReference type="ARBA" id="ARBA00022658"/>
    </source>
</evidence>
<dbReference type="SUPFAM" id="SSF54236">
    <property type="entry name" value="Ubiquitin-like"/>
    <property type="match status" value="1"/>
</dbReference>
<dbReference type="PROSITE" id="PS50042">
    <property type="entry name" value="CNMP_BINDING_3"/>
    <property type="match status" value="2"/>
</dbReference>
<dbReference type="Pfam" id="PF00617">
    <property type="entry name" value="RasGEF"/>
    <property type="match status" value="1"/>
</dbReference>
<comment type="caution">
    <text evidence="7">The sequence shown here is derived from an EMBL/GenBank/DDBJ whole genome shotgun (WGS) entry which is preliminary data.</text>
</comment>
<dbReference type="InterPro" id="IPR018490">
    <property type="entry name" value="cNMP-bd_dom_sf"/>
</dbReference>
<dbReference type="Gene3D" id="2.60.120.10">
    <property type="entry name" value="Jelly Rolls"/>
    <property type="match status" value="2"/>
</dbReference>
<keyword evidence="1 2" id="KW-0344">Guanine-nucleotide releasing factor</keyword>
<dbReference type="InterPro" id="IPR000595">
    <property type="entry name" value="cNMP-bd_dom"/>
</dbReference>
<dbReference type="InterPro" id="IPR029071">
    <property type="entry name" value="Ubiquitin-like_domsf"/>
</dbReference>
<proteinExistence type="predicted"/>
<dbReference type="SMART" id="SM00100">
    <property type="entry name" value="cNMP"/>
    <property type="match status" value="2"/>
</dbReference>
<feature type="domain" description="Cyclic nucleotide-binding" evidence="5">
    <location>
        <begin position="60"/>
        <end position="153"/>
    </location>
</feature>
<dbReference type="InterPro" id="IPR000651">
    <property type="entry name" value="Ras-like_Gua-exchang_fac_N"/>
</dbReference>
<dbReference type="Pfam" id="PF00027">
    <property type="entry name" value="cNMP_binding"/>
    <property type="match status" value="2"/>
</dbReference>
<protein>
    <submittedName>
        <fullName evidence="7">Rap guanine nucleotide exchange factor 4</fullName>
    </submittedName>
</protein>
<evidence type="ECO:0000313" key="8">
    <source>
        <dbReference type="Proteomes" id="UP000192578"/>
    </source>
</evidence>
<dbReference type="Gene3D" id="1.20.870.10">
    <property type="entry name" value="Son of sevenless (SoS) protein Chain: S domain 1"/>
    <property type="match status" value="1"/>
</dbReference>
<keyword evidence="8" id="KW-1185">Reference proteome</keyword>
<dbReference type="InterPro" id="IPR014710">
    <property type="entry name" value="RmlC-like_jellyroll"/>
</dbReference>
<dbReference type="CDD" id="cd00038">
    <property type="entry name" value="CAP_ED"/>
    <property type="match status" value="2"/>
</dbReference>
<dbReference type="Pfam" id="PF00618">
    <property type="entry name" value="RasGEF_N"/>
    <property type="match status" value="1"/>
</dbReference>
<dbReference type="CDD" id="cd00155">
    <property type="entry name" value="RasGEF"/>
    <property type="match status" value="1"/>
</dbReference>
<gene>
    <name evidence="7" type="ORF">BV898_10734</name>
</gene>
<dbReference type="SUPFAM" id="SSF48366">
    <property type="entry name" value="Ras GEF"/>
    <property type="match status" value="1"/>
</dbReference>
<dbReference type="PRINTS" id="PR00103">
    <property type="entry name" value="CAMPKINASE"/>
</dbReference>
<dbReference type="PANTHER" id="PTHR23113:SF327">
    <property type="entry name" value="EXCHANGE PROTEIN DIRECTLY ACTIVATED BY CAMP, ISOFORM E"/>
    <property type="match status" value="1"/>
</dbReference>
<sequence>MKDTRFAGLTPPPNAATQGTSMQFMALGTSDWLSKLDRRPADRSQEDIAAIFNALQSQHPLQKLHPSLLRHLSHYGLYEAVEKNITLFREGENTRNWYAVVEGRLRVIRQGQNFVVGKGAVFEEITGYDGIRKLTIVTKEPCQLIRLEKKHMRLFCKSYPYQLKDVAATTVLELDQIDGIEGLSLVSAAIDSTAKWHWVDYPEDPQPEKKRPSDTDGDLDILAPPRITVNHLDQNNHDGDASHPNSAGYDNGQDGNDLLLLEGEQLKPRTPPLTDSQAALLLTSVIDTYPEFVHSQLGRKHCITAENLMTYITDVTQSQSTRETMGICQVLLEDAVIKPLDRKTEFVDFQTTPSFVYFFPSGVTPLDAIDEDDLQSLLDDLIRHGSDALLRMTLRKPPNLRSNDEIDFIYSELMHIKALAHLSTTIKRQLAGCILLESHNVGGTVLFNQGDEGTSWFIILKGSVNVVIYGKGIVCSLHEGDDFGKLALVNDAPRAASIILREPCHLLRVDKDDFNRILKDVEANTVRLKELGMDVLILEKIQQPFSKEQRGDKNAKSYRYSVMAGTAEKVLEYILDSRLDEANQHLQDTLLEDYLLTYIFFISTELLCQNLLMYYNSRARPSAGGEAAKNRMLLNRRHVVAFVMCWYEIDAEIMFQKAGVREFLKTLSDSVYADSSQYDLKTEVNTMESLTQACDGYYEEMAAAKLTVSSDSSKSEDLGRPIRPSDETIVKVFSGTVDPTYTAVRVSAETRAEVILKLATKKQPSSESGFVLVEIKSNGEYKLFKDEEMSVESNISVNGRLFCCTKDQLAHLNPLPEQQGPNEPSGKILETISSRELAYHSTMYDWSLFRNVHESELIHYVLGRQTGITNNLDRLVTRHSQISWWVATEICLTSSQGKRVHLIKKFIKAAQHCKEFKNLFGYMAITMGLANTAVTRLSQTFEKLPAKFKKLLKEFESFNEPSRNHRASRYLFSTINKAPVIPFIPLITKDITFAHEGNKTLLDDHLVNFDKMHMVADILRIVRFCKSEEMDLPIPPMEKPHEYNMAAYFRGLRVIDNQRRLMQLSFKKEQKKYQ</sequence>
<feature type="domain" description="Ras-GEF" evidence="4">
    <location>
        <begin position="833"/>
        <end position="1071"/>
    </location>
</feature>
<name>A0A1W0WIQ5_HYPEX</name>
<dbReference type="SMART" id="SM00147">
    <property type="entry name" value="RasGEF"/>
    <property type="match status" value="1"/>
</dbReference>
<dbReference type="InterPro" id="IPR023578">
    <property type="entry name" value="Ras_GEF_dom_sf"/>
</dbReference>
<evidence type="ECO:0000259" key="4">
    <source>
        <dbReference type="PROSITE" id="PS50009"/>
    </source>
</evidence>
<dbReference type="InterPro" id="IPR001895">
    <property type="entry name" value="RASGEF_cat_dom"/>
</dbReference>